<accession>A0AAN8HK50</accession>
<evidence type="ECO:0000256" key="1">
    <source>
        <dbReference type="SAM" id="MobiDB-lite"/>
    </source>
</evidence>
<comment type="caution">
    <text evidence="2">The sequence shown here is derived from an EMBL/GenBank/DDBJ whole genome shotgun (WGS) entry which is preliminary data.</text>
</comment>
<evidence type="ECO:0000313" key="3">
    <source>
        <dbReference type="Proteomes" id="UP001331515"/>
    </source>
</evidence>
<dbReference type="AlphaFoldDB" id="A0AAN8HK50"/>
<dbReference type="EMBL" id="JAURVH010001525">
    <property type="protein sequence ID" value="KAK5918696.1"/>
    <property type="molecule type" value="Genomic_DNA"/>
</dbReference>
<dbReference type="Proteomes" id="UP001331515">
    <property type="component" value="Unassembled WGS sequence"/>
</dbReference>
<gene>
    <name evidence="2" type="ORF">CgunFtcFv8_003436</name>
</gene>
<proteinExistence type="predicted"/>
<reference evidence="2 3" key="1">
    <citation type="journal article" date="2023" name="Mol. Biol. Evol.">
        <title>Genomics of Secondarily Temperate Adaptation in the Only Non-Antarctic Icefish.</title>
        <authorList>
            <person name="Rivera-Colon A.G."/>
            <person name="Rayamajhi N."/>
            <person name="Minhas B.F."/>
            <person name="Madrigal G."/>
            <person name="Bilyk K.T."/>
            <person name="Yoon V."/>
            <person name="Hune M."/>
            <person name="Gregory S."/>
            <person name="Cheng C.H.C."/>
            <person name="Catchen J.M."/>
        </authorList>
    </citation>
    <scope>NUCLEOTIDE SEQUENCE [LARGE SCALE GENOMIC DNA]</scope>
    <source>
        <tissue evidence="2">White muscle</tissue>
    </source>
</reference>
<name>A0AAN8HK50_CHAGU</name>
<feature type="region of interest" description="Disordered" evidence="1">
    <location>
        <begin position="49"/>
        <end position="97"/>
    </location>
</feature>
<keyword evidence="3" id="KW-1185">Reference proteome</keyword>
<protein>
    <submittedName>
        <fullName evidence="2">Uncharacterized protein</fullName>
    </submittedName>
</protein>
<evidence type="ECO:0000313" key="2">
    <source>
        <dbReference type="EMBL" id="KAK5918696.1"/>
    </source>
</evidence>
<organism evidence="2 3">
    <name type="scientific">Champsocephalus gunnari</name>
    <name type="common">Mackerel icefish</name>
    <dbReference type="NCBI Taxonomy" id="52237"/>
    <lineage>
        <taxon>Eukaryota</taxon>
        <taxon>Metazoa</taxon>
        <taxon>Chordata</taxon>
        <taxon>Craniata</taxon>
        <taxon>Vertebrata</taxon>
        <taxon>Euteleostomi</taxon>
        <taxon>Actinopterygii</taxon>
        <taxon>Neopterygii</taxon>
        <taxon>Teleostei</taxon>
        <taxon>Neoteleostei</taxon>
        <taxon>Acanthomorphata</taxon>
        <taxon>Eupercaria</taxon>
        <taxon>Perciformes</taxon>
        <taxon>Notothenioidei</taxon>
        <taxon>Channichthyidae</taxon>
        <taxon>Champsocephalus</taxon>
    </lineage>
</organism>
<sequence>MLKLISSGMSAHGVLSTLTCVIPPERNASSRVSFCLLLLWCPHHVPPPRDAKDEVLGPSHHHSQGAAGGEPPPPLERPEPRRSSGVVRFDLDVKQPE</sequence>